<accession>A0ABV7V5L4</accession>
<feature type="signal peptide" evidence="1">
    <location>
        <begin position="1"/>
        <end position="23"/>
    </location>
</feature>
<evidence type="ECO:0000313" key="3">
    <source>
        <dbReference type="Proteomes" id="UP001595683"/>
    </source>
</evidence>
<proteinExistence type="predicted"/>
<keyword evidence="3" id="KW-1185">Reference proteome</keyword>
<dbReference type="RefSeq" id="WP_191323338.1">
    <property type="nucleotide sequence ID" value="NZ_BMZP01000004.1"/>
</dbReference>
<dbReference type="InterPro" id="IPR058110">
    <property type="entry name" value="GCG_CRPN_dom"/>
</dbReference>
<name>A0ABV7V5L4_9SPHN</name>
<comment type="caution">
    <text evidence="2">The sequence shown here is derived from an EMBL/GenBank/DDBJ whole genome shotgun (WGS) entry which is preliminary data.</text>
</comment>
<reference evidence="3" key="1">
    <citation type="journal article" date="2019" name="Int. J. Syst. Evol. Microbiol.">
        <title>The Global Catalogue of Microorganisms (GCM) 10K type strain sequencing project: providing services to taxonomists for standard genome sequencing and annotation.</title>
        <authorList>
            <consortium name="The Broad Institute Genomics Platform"/>
            <consortium name="The Broad Institute Genome Sequencing Center for Infectious Disease"/>
            <person name="Wu L."/>
            <person name="Ma J."/>
        </authorList>
    </citation>
    <scope>NUCLEOTIDE SEQUENCE [LARGE SCALE GENOMIC DNA]</scope>
    <source>
        <strain evidence="3">KCTC 42224</strain>
    </source>
</reference>
<dbReference type="NCBIfam" id="NF047412">
    <property type="entry name" value="sig_GCG_CRPN_rpt"/>
    <property type="match status" value="1"/>
</dbReference>
<gene>
    <name evidence="2" type="ORF">ACFOOT_14980</name>
</gene>
<dbReference type="EMBL" id="JBHRYE010000022">
    <property type="protein sequence ID" value="MFC3672725.1"/>
    <property type="molecule type" value="Genomic_DNA"/>
</dbReference>
<sequence length="77" mass="8811">MKKILLCVALATASLVTAAPAMARDGCGAGWYRAWNGSCYPMGRTVVVERPAWGYYHGWHGYWGHPHYWHHGWGHRW</sequence>
<organism evidence="2 3">
    <name type="scientific">Novosphingobium pokkalii</name>
    <dbReference type="NCBI Taxonomy" id="1770194"/>
    <lineage>
        <taxon>Bacteria</taxon>
        <taxon>Pseudomonadati</taxon>
        <taxon>Pseudomonadota</taxon>
        <taxon>Alphaproteobacteria</taxon>
        <taxon>Sphingomonadales</taxon>
        <taxon>Sphingomonadaceae</taxon>
        <taxon>Novosphingobium</taxon>
    </lineage>
</organism>
<evidence type="ECO:0000256" key="1">
    <source>
        <dbReference type="SAM" id="SignalP"/>
    </source>
</evidence>
<evidence type="ECO:0000313" key="2">
    <source>
        <dbReference type="EMBL" id="MFC3672725.1"/>
    </source>
</evidence>
<dbReference type="Proteomes" id="UP001595683">
    <property type="component" value="Unassembled WGS sequence"/>
</dbReference>
<protein>
    <submittedName>
        <fullName evidence="2">GCG_CRPN prefix-to-repeats domain-containing protein</fullName>
    </submittedName>
</protein>
<keyword evidence="1" id="KW-0732">Signal</keyword>
<feature type="chain" id="PRO_5046084554" evidence="1">
    <location>
        <begin position="24"/>
        <end position="77"/>
    </location>
</feature>